<sequence>MTARQPAVRPANEPAPRLYEAILHLRRLGHRVEKCEGRRGRHRLDGAEITDAALLELAMTRVRRAARVPYSGQAGRTAAGRDTATVGLRP</sequence>
<dbReference type="AlphaFoldDB" id="A0A6N1APZ6"/>
<dbReference type="EMBL" id="CP054620">
    <property type="protein sequence ID" value="QKS53610.1"/>
    <property type="molecule type" value="Genomic_DNA"/>
</dbReference>
<dbReference type="RefSeq" id="WP_149200556.1">
    <property type="nucleotide sequence ID" value="NZ_BSOV01000022.1"/>
</dbReference>
<feature type="compositionally biased region" description="Low complexity" evidence="1">
    <location>
        <begin position="72"/>
        <end position="90"/>
    </location>
</feature>
<reference evidence="2 3" key="1">
    <citation type="submission" date="2020-06" db="EMBL/GenBank/DDBJ databases">
        <title>Complete genome of Azosprillum oryzae KACC14407.</title>
        <authorList>
            <person name="Kim M."/>
            <person name="Park Y.-J."/>
            <person name="Shin J.-H."/>
        </authorList>
    </citation>
    <scope>NUCLEOTIDE SEQUENCE [LARGE SCALE GENOMIC DNA]</scope>
    <source>
        <strain evidence="2 3">KACC 14407</strain>
        <plasmid evidence="2 3">unnamed5</plasmid>
    </source>
</reference>
<dbReference type="OrthoDB" id="7306514at2"/>
<organism evidence="2 3">
    <name type="scientific">Azospirillum oryzae</name>
    <dbReference type="NCBI Taxonomy" id="286727"/>
    <lineage>
        <taxon>Bacteria</taxon>
        <taxon>Pseudomonadati</taxon>
        <taxon>Pseudomonadota</taxon>
        <taxon>Alphaproteobacteria</taxon>
        <taxon>Rhodospirillales</taxon>
        <taxon>Azospirillaceae</taxon>
        <taxon>Azospirillum</taxon>
    </lineage>
</organism>
<keyword evidence="2" id="KW-0614">Plasmid</keyword>
<name>A0A6N1APZ6_9PROT</name>
<evidence type="ECO:0000313" key="2">
    <source>
        <dbReference type="EMBL" id="QKS53610.1"/>
    </source>
</evidence>
<dbReference type="KEGG" id="aoz:HUE56_24270"/>
<gene>
    <name evidence="2" type="ORF">HUE56_24270</name>
</gene>
<geneLocation type="plasmid" evidence="2 3">
    <name>unnamed5</name>
</geneLocation>
<feature type="region of interest" description="Disordered" evidence="1">
    <location>
        <begin position="71"/>
        <end position="90"/>
    </location>
</feature>
<keyword evidence="3" id="KW-1185">Reference proteome</keyword>
<accession>A0A6N1APZ6</accession>
<proteinExistence type="predicted"/>
<protein>
    <submittedName>
        <fullName evidence="2">Uncharacterized protein</fullName>
    </submittedName>
</protein>
<evidence type="ECO:0000313" key="3">
    <source>
        <dbReference type="Proteomes" id="UP000509702"/>
    </source>
</evidence>
<evidence type="ECO:0000256" key="1">
    <source>
        <dbReference type="SAM" id="MobiDB-lite"/>
    </source>
</evidence>
<dbReference type="Proteomes" id="UP000509702">
    <property type="component" value="Plasmid unnamed5"/>
</dbReference>